<evidence type="ECO:0000313" key="5">
    <source>
        <dbReference type="EMBL" id="GBM89034.1"/>
    </source>
</evidence>
<protein>
    <submittedName>
        <fullName evidence="3">Uncharacterized protein</fullName>
    </submittedName>
</protein>
<name>A0A4Y2JH41_ARAVE</name>
<gene>
    <name evidence="5" type="ORF">AVEN_206481_1</name>
    <name evidence="2" type="ORF">AVEN_228903_1</name>
    <name evidence="3" type="ORF">AVEN_234937_1</name>
    <name evidence="4" type="ORF">AVEN_90424_1</name>
</gene>
<proteinExistence type="predicted"/>
<keyword evidence="6" id="KW-1185">Reference proteome</keyword>
<dbReference type="EMBL" id="BGPR01267399">
    <property type="protein sequence ID" value="GBM89034.1"/>
    <property type="molecule type" value="Genomic_DNA"/>
</dbReference>
<comment type="caution">
    <text evidence="3">The sequence shown here is derived from an EMBL/GenBank/DDBJ whole genome shotgun (WGS) entry which is preliminary data.</text>
</comment>
<reference evidence="3 6" key="1">
    <citation type="journal article" date="2019" name="Sci. Rep.">
        <title>Orb-weaving spider Araneus ventricosus genome elucidates the spidroin gene catalogue.</title>
        <authorList>
            <person name="Kono N."/>
            <person name="Nakamura H."/>
            <person name="Ohtoshi R."/>
            <person name="Moran D.A.P."/>
            <person name="Shinohara A."/>
            <person name="Yoshida Y."/>
            <person name="Fujiwara M."/>
            <person name="Mori M."/>
            <person name="Tomita M."/>
            <person name="Arakawa K."/>
        </authorList>
    </citation>
    <scope>NUCLEOTIDE SEQUENCE [LARGE SCALE GENOMIC DNA]</scope>
</reference>
<accession>A0A4Y2JH41</accession>
<sequence>MGEHPSCNVIDCCRFDKRGSHDCGRREMSGGPSREKREREKERKKERDWKGEEKTRCIREDDYFRVLSFVLLSSNKPSVS</sequence>
<dbReference type="EMBL" id="BGPR01267359">
    <property type="protein sequence ID" value="GBM88914.1"/>
    <property type="molecule type" value="Genomic_DNA"/>
</dbReference>
<organism evidence="3 6">
    <name type="scientific">Araneus ventricosus</name>
    <name type="common">Orbweaver spider</name>
    <name type="synonym">Epeira ventricosa</name>
    <dbReference type="NCBI Taxonomy" id="182803"/>
    <lineage>
        <taxon>Eukaryota</taxon>
        <taxon>Metazoa</taxon>
        <taxon>Ecdysozoa</taxon>
        <taxon>Arthropoda</taxon>
        <taxon>Chelicerata</taxon>
        <taxon>Arachnida</taxon>
        <taxon>Araneae</taxon>
        <taxon>Araneomorphae</taxon>
        <taxon>Entelegynae</taxon>
        <taxon>Araneoidea</taxon>
        <taxon>Araneidae</taxon>
        <taxon>Araneus</taxon>
    </lineage>
</organism>
<evidence type="ECO:0000313" key="2">
    <source>
        <dbReference type="EMBL" id="GBM88784.1"/>
    </source>
</evidence>
<evidence type="ECO:0000313" key="3">
    <source>
        <dbReference type="EMBL" id="GBM88788.1"/>
    </source>
</evidence>
<dbReference type="AlphaFoldDB" id="A0A4Y2JH41"/>
<dbReference type="EMBL" id="BGPR01267313">
    <property type="protein sequence ID" value="GBM88784.1"/>
    <property type="molecule type" value="Genomic_DNA"/>
</dbReference>
<evidence type="ECO:0000313" key="4">
    <source>
        <dbReference type="EMBL" id="GBM88914.1"/>
    </source>
</evidence>
<evidence type="ECO:0000313" key="6">
    <source>
        <dbReference type="Proteomes" id="UP000499080"/>
    </source>
</evidence>
<dbReference type="Proteomes" id="UP000499080">
    <property type="component" value="Unassembled WGS sequence"/>
</dbReference>
<feature type="region of interest" description="Disordered" evidence="1">
    <location>
        <begin position="22"/>
        <end position="53"/>
    </location>
</feature>
<evidence type="ECO:0000256" key="1">
    <source>
        <dbReference type="SAM" id="MobiDB-lite"/>
    </source>
</evidence>
<dbReference type="EMBL" id="BGPR01267315">
    <property type="protein sequence ID" value="GBM88788.1"/>
    <property type="molecule type" value="Genomic_DNA"/>
</dbReference>